<name>A0A6L3AQT2_AZOBR</name>
<dbReference type="AlphaFoldDB" id="A0A6L3AQT2"/>
<evidence type="ECO:0000313" key="2">
    <source>
        <dbReference type="Proteomes" id="UP000476837"/>
    </source>
</evidence>
<dbReference type="NCBIfam" id="NF047593">
    <property type="entry name" value="IS66_ISAeme5_TnpA"/>
    <property type="match status" value="1"/>
</dbReference>
<sequence>MGSTGTGSGESFWRGHVEAWRTSGQSRGDYCAAQGLSRKTFGWWAWRFDREPRPAETGGPVGRFLPVEVAAIAAAAEEPDVGTTAVTDERIEIALPDGVAVRVGSGFDAAALQRVLQVLGR</sequence>
<dbReference type="RefSeq" id="WP_149168392.1">
    <property type="nucleotide sequence ID" value="NZ_QOKV01000068.1"/>
</dbReference>
<protein>
    <recommendedName>
        <fullName evidence="3">Transposase</fullName>
    </recommendedName>
</protein>
<dbReference type="Proteomes" id="UP000476837">
    <property type="component" value="Unassembled WGS sequence"/>
</dbReference>
<proteinExistence type="predicted"/>
<evidence type="ECO:0000313" key="1">
    <source>
        <dbReference type="EMBL" id="KAA0675869.1"/>
    </source>
</evidence>
<organism evidence="1 2">
    <name type="scientific">Azospirillum brasilense</name>
    <dbReference type="NCBI Taxonomy" id="192"/>
    <lineage>
        <taxon>Bacteria</taxon>
        <taxon>Pseudomonadati</taxon>
        <taxon>Pseudomonadota</taxon>
        <taxon>Alphaproteobacteria</taxon>
        <taxon>Rhodospirillales</taxon>
        <taxon>Azospirillaceae</taxon>
        <taxon>Azospirillum</taxon>
    </lineage>
</organism>
<gene>
    <name evidence="1" type="ORF">DS837_31565</name>
</gene>
<accession>A0A6L3AQT2</accession>
<evidence type="ECO:0008006" key="3">
    <source>
        <dbReference type="Google" id="ProtNLM"/>
    </source>
</evidence>
<comment type="caution">
    <text evidence="1">The sequence shown here is derived from an EMBL/GenBank/DDBJ whole genome shotgun (WGS) entry which is preliminary data.</text>
</comment>
<reference evidence="1 2" key="1">
    <citation type="submission" date="2018-07" db="EMBL/GenBank/DDBJ databases">
        <title>Genome sequence of Roseomonas fauriae ATCC 49958.</title>
        <authorList>
            <person name="Sant'Anna F.H."/>
            <person name="Baldani J.I."/>
            <person name="Zilli J.E."/>
            <person name="Reis V.M."/>
            <person name="Hartmann A."/>
            <person name="Cruz L."/>
            <person name="de Souza E.M."/>
            <person name="de Oliveira Pedrosa F."/>
            <person name="Passaglia L.M.P."/>
        </authorList>
    </citation>
    <scope>NUCLEOTIDE SEQUENCE [LARGE SCALE GENOMIC DNA]</scope>
    <source>
        <strain evidence="1 2">ATCC 49958</strain>
    </source>
</reference>
<dbReference type="EMBL" id="QOKV01000068">
    <property type="protein sequence ID" value="KAA0675869.1"/>
    <property type="molecule type" value="Genomic_DNA"/>
</dbReference>